<dbReference type="EMBL" id="SJPJ01000001">
    <property type="protein sequence ID" value="TWT81199.1"/>
    <property type="molecule type" value="Genomic_DNA"/>
</dbReference>
<proteinExistence type="predicted"/>
<comment type="caution">
    <text evidence="2">The sequence shown here is derived from an EMBL/GenBank/DDBJ whole genome shotgun (WGS) entry which is preliminary data.</text>
</comment>
<sequence>MKKQRIVPDCLSGHLLIRETDRDELVADVAAAVVIQIRSLLRERSEPVEEKIKNRPGMAKYLGWSISKLDDRTASGLIPSILDGGRRIYVVADVLEALRERTPEAEAKAKKRQAAKTAARRKMEDIK</sequence>
<accession>A0A5C5Z1K1</accession>
<protein>
    <submittedName>
        <fullName evidence="2">Uncharacterized protein</fullName>
    </submittedName>
</protein>
<dbReference type="Proteomes" id="UP000315010">
    <property type="component" value="Unassembled WGS sequence"/>
</dbReference>
<evidence type="ECO:0000313" key="2">
    <source>
        <dbReference type="EMBL" id="TWT81199.1"/>
    </source>
</evidence>
<name>A0A5C5Z1K1_9BACT</name>
<gene>
    <name evidence="2" type="ORF">CA13_26480</name>
</gene>
<keyword evidence="3" id="KW-1185">Reference proteome</keyword>
<dbReference type="OrthoDB" id="289959at2"/>
<reference evidence="2 3" key="1">
    <citation type="submission" date="2019-02" db="EMBL/GenBank/DDBJ databases">
        <title>Deep-cultivation of Planctomycetes and their phenomic and genomic characterization uncovers novel biology.</title>
        <authorList>
            <person name="Wiegand S."/>
            <person name="Jogler M."/>
            <person name="Boedeker C."/>
            <person name="Pinto D."/>
            <person name="Vollmers J."/>
            <person name="Rivas-Marin E."/>
            <person name="Kohn T."/>
            <person name="Peeters S.H."/>
            <person name="Heuer A."/>
            <person name="Rast P."/>
            <person name="Oberbeckmann S."/>
            <person name="Bunk B."/>
            <person name="Jeske O."/>
            <person name="Meyerdierks A."/>
            <person name="Storesund J.E."/>
            <person name="Kallscheuer N."/>
            <person name="Luecker S."/>
            <person name="Lage O.M."/>
            <person name="Pohl T."/>
            <person name="Merkel B.J."/>
            <person name="Hornburger P."/>
            <person name="Mueller R.-W."/>
            <person name="Bruemmer F."/>
            <person name="Labrenz M."/>
            <person name="Spormann A.M."/>
            <person name="Op Den Camp H."/>
            <person name="Overmann J."/>
            <person name="Amann R."/>
            <person name="Jetten M.S.M."/>
            <person name="Mascher T."/>
            <person name="Medema M.H."/>
            <person name="Devos D.P."/>
            <person name="Kaster A.-K."/>
            <person name="Ovreas L."/>
            <person name="Rohde M."/>
            <person name="Galperin M.Y."/>
            <person name="Jogler C."/>
        </authorList>
    </citation>
    <scope>NUCLEOTIDE SEQUENCE [LARGE SCALE GENOMIC DNA]</scope>
    <source>
        <strain evidence="2 3">CA13</strain>
    </source>
</reference>
<dbReference type="AlphaFoldDB" id="A0A5C5Z1K1"/>
<evidence type="ECO:0000313" key="3">
    <source>
        <dbReference type="Proteomes" id="UP000315010"/>
    </source>
</evidence>
<feature type="compositionally biased region" description="Basic residues" evidence="1">
    <location>
        <begin position="109"/>
        <end position="120"/>
    </location>
</feature>
<feature type="region of interest" description="Disordered" evidence="1">
    <location>
        <begin position="103"/>
        <end position="127"/>
    </location>
</feature>
<evidence type="ECO:0000256" key="1">
    <source>
        <dbReference type="SAM" id="MobiDB-lite"/>
    </source>
</evidence>
<organism evidence="2 3">
    <name type="scientific">Novipirellula herctigrandis</name>
    <dbReference type="NCBI Taxonomy" id="2527986"/>
    <lineage>
        <taxon>Bacteria</taxon>
        <taxon>Pseudomonadati</taxon>
        <taxon>Planctomycetota</taxon>
        <taxon>Planctomycetia</taxon>
        <taxon>Pirellulales</taxon>
        <taxon>Pirellulaceae</taxon>
        <taxon>Novipirellula</taxon>
    </lineage>
</organism>
<dbReference type="RefSeq" id="WP_146396962.1">
    <property type="nucleotide sequence ID" value="NZ_SJPJ01000001.1"/>
</dbReference>